<organism evidence="1">
    <name type="scientific">Brugia malayi</name>
    <name type="common">Filarial nematode worm</name>
    <dbReference type="NCBI Taxonomy" id="6279"/>
    <lineage>
        <taxon>Eukaryota</taxon>
        <taxon>Metazoa</taxon>
        <taxon>Ecdysozoa</taxon>
        <taxon>Nematoda</taxon>
        <taxon>Chromadorea</taxon>
        <taxon>Rhabditida</taxon>
        <taxon>Spirurina</taxon>
        <taxon>Spiruromorpha</taxon>
        <taxon>Filarioidea</taxon>
        <taxon>Onchocercidae</taxon>
        <taxon>Brugia</taxon>
    </lineage>
</organism>
<reference evidence="1" key="2">
    <citation type="submission" date="2012-12" db="EMBL/GenBank/DDBJ databases">
        <authorList>
            <consortium name="WormBase Consortium"/>
            <person name="Ghedin E."/>
            <person name="Paulini M."/>
        </authorList>
    </citation>
    <scope>NUCLEOTIDE SEQUENCE</scope>
    <source>
        <strain evidence="1">FR3</strain>
    </source>
</reference>
<accession>A0A1I9G1P6</accession>
<name>A0A1I9G1P6_BRUMA</name>
<gene>
    <name evidence="1" type="primary">Bm13068</name>
    <name evidence="1" type="ORF">BM_Bm13068</name>
</gene>
<dbReference type="EMBL" id="LN856931">
    <property type="protein sequence ID" value="CDP94630.1"/>
    <property type="molecule type" value="Genomic_DNA"/>
</dbReference>
<protein>
    <submittedName>
        <fullName evidence="1">Bm13068</fullName>
    </submittedName>
</protein>
<reference evidence="1" key="1">
    <citation type="journal article" date="2007" name="Science">
        <title>Draft genome of the filarial nematode parasite Brugia malayi.</title>
        <authorList>
            <person name="Ghedin E."/>
            <person name="Wang S."/>
            <person name="Spiro D."/>
            <person name="Caler E."/>
            <person name="Zhao Q."/>
            <person name="Crabtree J."/>
            <person name="Allen J.E."/>
            <person name="Delcher A.L."/>
            <person name="Guiliano D.B."/>
            <person name="Miranda-Saavedra D."/>
            <person name="Angiuoli S.V."/>
            <person name="Creasy T."/>
            <person name="Amedeo P."/>
            <person name="Haas B."/>
            <person name="El-Sayed N.M."/>
            <person name="Wortman J.R."/>
            <person name="Feldblyum T."/>
            <person name="Tallon L."/>
            <person name="Schatz M."/>
            <person name="Shumway M."/>
            <person name="Koo H."/>
            <person name="Salzberg S.L."/>
            <person name="Schobel S."/>
            <person name="Pertea M."/>
            <person name="Pop M."/>
            <person name="White O."/>
            <person name="Barton G.J."/>
            <person name="Carlow C.K."/>
            <person name="Crawford M.J."/>
            <person name="Daub J."/>
            <person name="Dimmic M.W."/>
            <person name="Estes C.F."/>
            <person name="Foster J.M."/>
            <person name="Ganatra M."/>
            <person name="Gregory W.F."/>
            <person name="Johnson N.M."/>
            <person name="Jin J."/>
            <person name="Komuniecki R."/>
            <person name="Korf I."/>
            <person name="Kumar S."/>
            <person name="Laney S."/>
            <person name="Li B.W."/>
            <person name="Li W."/>
            <person name="Lindblom T.H."/>
            <person name="Lustigman S."/>
            <person name="Ma D."/>
            <person name="Maina C.V."/>
            <person name="Martin D.M."/>
            <person name="McCarter J.P."/>
            <person name="McReynolds L."/>
            <person name="Mitreva M."/>
            <person name="Nutman T.B."/>
            <person name="Parkinson J."/>
            <person name="Peregrin-Alvarez J.M."/>
            <person name="Poole C."/>
            <person name="Ren Q."/>
            <person name="Saunders L."/>
            <person name="Sluder A.E."/>
            <person name="Smith K."/>
            <person name="Stanke M."/>
            <person name="Unnasch T.R."/>
            <person name="Ware J."/>
            <person name="Wei A.D."/>
            <person name="Weil G."/>
            <person name="Williams D.J."/>
            <person name="Zhang Y."/>
            <person name="Williams S.A."/>
            <person name="Fraser-Liggett C."/>
            <person name="Slatko B."/>
            <person name="Blaxter M.L."/>
            <person name="Scott A.L."/>
        </authorList>
    </citation>
    <scope>NUCLEOTIDE SEQUENCE</scope>
    <source>
        <strain evidence="1">FR3</strain>
    </source>
</reference>
<proteinExistence type="predicted"/>
<evidence type="ECO:0000313" key="1">
    <source>
        <dbReference type="EMBL" id="CDP94630.1"/>
    </source>
</evidence>
<sequence length="96" mass="10866">MSYRRQIQTTEIMRNKKAYLAVNGKLDKQSHVANGMCLGSYSFPDRNVPTEWSARGKERTTHLIFLRSIAIYEVIEKSAIVSTGFDCRACSACQCI</sequence>
<dbReference type="AlphaFoldDB" id="A0A1I9G1P6"/>